<name>A0A5J4X704_9EUKA</name>
<dbReference type="AlphaFoldDB" id="A0A5J4X704"/>
<feature type="compositionally biased region" description="Basic and acidic residues" evidence="1">
    <location>
        <begin position="10"/>
        <end position="20"/>
    </location>
</feature>
<dbReference type="Proteomes" id="UP000324800">
    <property type="component" value="Unassembled WGS sequence"/>
</dbReference>
<evidence type="ECO:0000313" key="3">
    <source>
        <dbReference type="Proteomes" id="UP000324800"/>
    </source>
</evidence>
<feature type="region of interest" description="Disordered" evidence="1">
    <location>
        <begin position="1"/>
        <end position="20"/>
    </location>
</feature>
<accession>A0A5J4X704</accession>
<reference evidence="2 3" key="1">
    <citation type="submission" date="2019-03" db="EMBL/GenBank/DDBJ databases">
        <title>Single cell metagenomics reveals metabolic interactions within the superorganism composed of flagellate Streblomastix strix and complex community of Bacteroidetes bacteria on its surface.</title>
        <authorList>
            <person name="Treitli S.C."/>
            <person name="Kolisko M."/>
            <person name="Husnik F."/>
            <person name="Keeling P."/>
            <person name="Hampl V."/>
        </authorList>
    </citation>
    <scope>NUCLEOTIDE SEQUENCE [LARGE SCALE GENOMIC DNA]</scope>
    <source>
        <strain evidence="2">ST1C</strain>
    </source>
</reference>
<sequence length="241" mass="28044">MVQSIIGSEPFKDISESTSEEDQRQDYQTILNVLLKHIRQLQIDVPILESVFAAQRLVDGDIETFLYLFDVLFFLTKDKEDEPQLQEDLSCFHKTLNVGHFNQDNQQEKCSLFRIEEALINFSNLKKKRFEEEIQLNKCDEMYKDREQEKEAFITPFQTPLFARLIRQTRPISLSPAHSLSISNSSILEHELEKGRDYNSIQSSSSSISLLLLKQVVNDPMILFIKIEKKEKMGIVVIITK</sequence>
<comment type="caution">
    <text evidence="2">The sequence shown here is derived from an EMBL/GenBank/DDBJ whole genome shotgun (WGS) entry which is preliminary data.</text>
</comment>
<protein>
    <submittedName>
        <fullName evidence="2">Uncharacterized protein</fullName>
    </submittedName>
</protein>
<evidence type="ECO:0000313" key="2">
    <source>
        <dbReference type="EMBL" id="KAA6402958.1"/>
    </source>
</evidence>
<evidence type="ECO:0000256" key="1">
    <source>
        <dbReference type="SAM" id="MobiDB-lite"/>
    </source>
</evidence>
<proteinExistence type="predicted"/>
<dbReference type="EMBL" id="SNRW01000159">
    <property type="protein sequence ID" value="KAA6402958.1"/>
    <property type="molecule type" value="Genomic_DNA"/>
</dbReference>
<organism evidence="2 3">
    <name type="scientific">Streblomastix strix</name>
    <dbReference type="NCBI Taxonomy" id="222440"/>
    <lineage>
        <taxon>Eukaryota</taxon>
        <taxon>Metamonada</taxon>
        <taxon>Preaxostyla</taxon>
        <taxon>Oxymonadida</taxon>
        <taxon>Streblomastigidae</taxon>
        <taxon>Streblomastix</taxon>
    </lineage>
</organism>
<gene>
    <name evidence="2" type="ORF">EZS28_001521</name>
</gene>